<dbReference type="CDD" id="cd03221">
    <property type="entry name" value="ABCF_EF-3"/>
    <property type="match status" value="2"/>
</dbReference>
<feature type="coiled-coil region" evidence="6">
    <location>
        <begin position="572"/>
        <end position="599"/>
    </location>
</feature>
<dbReference type="Pfam" id="PF00005">
    <property type="entry name" value="ABC_tran"/>
    <property type="match status" value="2"/>
</dbReference>
<comment type="caution">
    <text evidence="9">The sequence shown here is derived from an EMBL/GenBank/DDBJ whole genome shotgun (WGS) entry which is preliminary data.</text>
</comment>
<evidence type="ECO:0000256" key="1">
    <source>
        <dbReference type="ARBA" id="ARBA00022737"/>
    </source>
</evidence>
<dbReference type="PANTHER" id="PTHR42855:SF1">
    <property type="entry name" value="ABC TRANSPORTER DOMAIN-CONTAINING PROTEIN"/>
    <property type="match status" value="1"/>
</dbReference>
<comment type="similarity">
    <text evidence="5">Belongs to the ABC transporter superfamily. ABCF family. Uup subfamily.</text>
</comment>
<dbReference type="FunFam" id="3.40.50.300:FF:000309">
    <property type="entry name" value="ABC transporter ATP-binding protein"/>
    <property type="match status" value="1"/>
</dbReference>
<feature type="compositionally biased region" description="Basic and acidic residues" evidence="7">
    <location>
        <begin position="554"/>
        <end position="564"/>
    </location>
</feature>
<protein>
    <submittedName>
        <fullName evidence="9">ABC-F family ATP-binding cassette domain-containing protein</fullName>
    </submittedName>
</protein>
<reference evidence="9" key="1">
    <citation type="submission" date="2020-10" db="EMBL/GenBank/DDBJ databases">
        <authorList>
            <person name="Gilroy R."/>
        </authorList>
    </citation>
    <scope>NUCLEOTIDE SEQUENCE</scope>
    <source>
        <strain evidence="9">10669</strain>
    </source>
</reference>
<evidence type="ECO:0000256" key="6">
    <source>
        <dbReference type="SAM" id="Coils"/>
    </source>
</evidence>
<evidence type="ECO:0000256" key="7">
    <source>
        <dbReference type="SAM" id="MobiDB-lite"/>
    </source>
</evidence>
<dbReference type="Gene3D" id="1.10.287.380">
    <property type="entry name" value="Valyl-tRNA synthetase, C-terminal domain"/>
    <property type="match status" value="1"/>
</dbReference>
<dbReference type="GO" id="GO:0005524">
    <property type="term" value="F:ATP binding"/>
    <property type="evidence" value="ECO:0007669"/>
    <property type="project" value="UniProtKB-KW"/>
</dbReference>
<feature type="region of interest" description="Disordered" evidence="7">
    <location>
        <begin position="541"/>
        <end position="564"/>
    </location>
</feature>
<dbReference type="GO" id="GO:0016887">
    <property type="term" value="F:ATP hydrolysis activity"/>
    <property type="evidence" value="ECO:0007669"/>
    <property type="project" value="InterPro"/>
</dbReference>
<dbReference type="AlphaFoldDB" id="A0A9D1T282"/>
<dbReference type="GO" id="GO:0003677">
    <property type="term" value="F:DNA binding"/>
    <property type="evidence" value="ECO:0007669"/>
    <property type="project" value="InterPro"/>
</dbReference>
<keyword evidence="1" id="KW-0677">Repeat</keyword>
<dbReference type="PROSITE" id="PS50893">
    <property type="entry name" value="ABC_TRANSPORTER_2"/>
    <property type="match status" value="2"/>
</dbReference>
<proteinExistence type="inferred from homology"/>
<dbReference type="NCBIfam" id="NF000355">
    <property type="entry name" value="ribo_prot_ABC_F"/>
    <property type="match status" value="1"/>
</dbReference>
<dbReference type="InterPro" id="IPR003593">
    <property type="entry name" value="AAA+_ATPase"/>
</dbReference>
<dbReference type="FunFam" id="3.40.50.300:FF:000011">
    <property type="entry name" value="Putative ABC transporter ATP-binding component"/>
    <property type="match status" value="1"/>
</dbReference>
<dbReference type="InterPro" id="IPR032524">
    <property type="entry name" value="ABC_tran_C"/>
</dbReference>
<dbReference type="Proteomes" id="UP000886812">
    <property type="component" value="Unassembled WGS sequence"/>
</dbReference>
<feature type="domain" description="ABC transporter" evidence="8">
    <location>
        <begin position="2"/>
        <end position="259"/>
    </location>
</feature>
<dbReference type="InterPro" id="IPR003439">
    <property type="entry name" value="ABC_transporter-like_ATP-bd"/>
</dbReference>
<name>A0A9D1T282_9BACT</name>
<dbReference type="EMBL" id="DVOG01000189">
    <property type="protein sequence ID" value="HIV04902.1"/>
    <property type="molecule type" value="Genomic_DNA"/>
</dbReference>
<dbReference type="SMART" id="SM00382">
    <property type="entry name" value="AAA"/>
    <property type="match status" value="2"/>
</dbReference>
<evidence type="ECO:0000256" key="2">
    <source>
        <dbReference type="ARBA" id="ARBA00022741"/>
    </source>
</evidence>
<keyword evidence="6" id="KW-0175">Coiled coil</keyword>
<dbReference type="PROSITE" id="PS00211">
    <property type="entry name" value="ABC_TRANSPORTER_1"/>
    <property type="match status" value="2"/>
</dbReference>
<dbReference type="InterPro" id="IPR027417">
    <property type="entry name" value="P-loop_NTPase"/>
</dbReference>
<dbReference type="SUPFAM" id="SSF52540">
    <property type="entry name" value="P-loop containing nucleoside triphosphate hydrolases"/>
    <property type="match status" value="2"/>
</dbReference>
<feature type="domain" description="ABC transporter" evidence="8">
    <location>
        <begin position="327"/>
        <end position="542"/>
    </location>
</feature>
<sequence length="641" mass="70246">MFTLDGVSLRFGPHVLFDGVSAAIGARERIGLVGSNGAGKSTFLKILAGLQDCDAGTVSAAKNATVGYLPQDGLETSGKTLYAEAESAFEDILSLRAKIAETDAALQALPPDSDAYRDALEIVADAERRLEDADAATLRSRTETVLHGLGFSQSDMTRDTGEFSGGWQMRIALAKLLLREPTLLLLDEPTNHLDVESQDWLETWLQRCAGAVVVVSHDRAFLDAVCGKIFALSSGRLETWNGNYSYFEKASRERRDALRRAARNQAREIAKTEQFIERFRAKATKAAQVQSRIRRLEKIERIEAEEEDAAQISFSFPPAPPSGQVVLELKNAGKSYGAIRVLENVDFRIERGDRIAVVGVNGAGKSTLVRMLAGTEPLSAGTRTEGLHVAVSYFAQHQAKELDPALDVLTTVNDVAAGLGTSRLRSLLGAFLFRGEDVFKPVGVLSGGERNRLALARMLLRPFNFLILDEPTNHLDMRSKAVLAQALKQYAGTFVVVSHDRAFLDPLVTKVIEVKNRGIRVFLGNVSDYLAATADERAREREAFSAAASPKKPKGNDPRERRRASAERLKKLAPIRKKLQETEARIAALEDEQRRFEVAMADPAFFSRGEASKNDVLAYEAAKSALAEAYALWENLAEQLS</sequence>
<evidence type="ECO:0000256" key="5">
    <source>
        <dbReference type="ARBA" id="ARBA00061478"/>
    </source>
</evidence>
<dbReference type="Pfam" id="PF16326">
    <property type="entry name" value="ABC_tran_CTD"/>
    <property type="match status" value="1"/>
</dbReference>
<gene>
    <name evidence="9" type="ORF">IAC75_07145</name>
</gene>
<evidence type="ECO:0000313" key="9">
    <source>
        <dbReference type="EMBL" id="HIV04902.1"/>
    </source>
</evidence>
<evidence type="ECO:0000256" key="3">
    <source>
        <dbReference type="ARBA" id="ARBA00022840"/>
    </source>
</evidence>
<dbReference type="Gene3D" id="3.40.50.300">
    <property type="entry name" value="P-loop containing nucleotide triphosphate hydrolases"/>
    <property type="match status" value="2"/>
</dbReference>
<evidence type="ECO:0000259" key="8">
    <source>
        <dbReference type="PROSITE" id="PS50893"/>
    </source>
</evidence>
<organism evidence="9 10">
    <name type="scientific">Candidatus Spyradosoma merdigallinarum</name>
    <dbReference type="NCBI Taxonomy" id="2840950"/>
    <lineage>
        <taxon>Bacteria</taxon>
        <taxon>Pseudomonadati</taxon>
        <taxon>Verrucomicrobiota</taxon>
        <taxon>Opitutia</taxon>
        <taxon>Opitutia incertae sedis</taxon>
        <taxon>Candidatus Spyradosoma</taxon>
    </lineage>
</organism>
<evidence type="ECO:0000256" key="4">
    <source>
        <dbReference type="ARBA" id="ARBA00049360"/>
    </source>
</evidence>
<dbReference type="InterPro" id="IPR032781">
    <property type="entry name" value="ABC_tran_Xtn"/>
</dbReference>
<dbReference type="InterPro" id="IPR037118">
    <property type="entry name" value="Val-tRNA_synth_C_sf"/>
</dbReference>
<evidence type="ECO:0000313" key="10">
    <source>
        <dbReference type="Proteomes" id="UP000886812"/>
    </source>
</evidence>
<keyword evidence="3 9" id="KW-0067">ATP-binding</keyword>
<dbReference type="Pfam" id="PF12848">
    <property type="entry name" value="ABC_tran_Xtn"/>
    <property type="match status" value="1"/>
</dbReference>
<dbReference type="InterPro" id="IPR051309">
    <property type="entry name" value="ABCF_ATPase"/>
</dbReference>
<accession>A0A9D1T282</accession>
<reference evidence="9" key="2">
    <citation type="journal article" date="2021" name="PeerJ">
        <title>Extensive microbial diversity within the chicken gut microbiome revealed by metagenomics and culture.</title>
        <authorList>
            <person name="Gilroy R."/>
            <person name="Ravi A."/>
            <person name="Getino M."/>
            <person name="Pursley I."/>
            <person name="Horton D.L."/>
            <person name="Alikhan N.F."/>
            <person name="Baker D."/>
            <person name="Gharbi K."/>
            <person name="Hall N."/>
            <person name="Watson M."/>
            <person name="Adriaenssens E.M."/>
            <person name="Foster-Nyarko E."/>
            <person name="Jarju S."/>
            <person name="Secka A."/>
            <person name="Antonio M."/>
            <person name="Oren A."/>
            <person name="Chaudhuri R.R."/>
            <person name="La Ragione R."/>
            <person name="Hildebrand F."/>
            <person name="Pallen M.J."/>
        </authorList>
    </citation>
    <scope>NUCLEOTIDE SEQUENCE</scope>
    <source>
        <strain evidence="9">10669</strain>
    </source>
</reference>
<keyword evidence="2" id="KW-0547">Nucleotide-binding</keyword>
<dbReference type="InterPro" id="IPR017871">
    <property type="entry name" value="ABC_transporter-like_CS"/>
</dbReference>
<dbReference type="PANTHER" id="PTHR42855">
    <property type="entry name" value="ABC TRANSPORTER ATP-BINDING SUBUNIT"/>
    <property type="match status" value="1"/>
</dbReference>
<comment type="catalytic activity">
    <reaction evidence="4">
        <text>ATP + H2O = ADP + phosphate + H(+)</text>
        <dbReference type="Rhea" id="RHEA:13065"/>
        <dbReference type="ChEBI" id="CHEBI:15377"/>
        <dbReference type="ChEBI" id="CHEBI:15378"/>
        <dbReference type="ChEBI" id="CHEBI:30616"/>
        <dbReference type="ChEBI" id="CHEBI:43474"/>
        <dbReference type="ChEBI" id="CHEBI:456216"/>
    </reaction>
</comment>